<reference evidence="1 2" key="1">
    <citation type="journal article" date="2015" name="Microbiome">
        <title>Genomic resolution of linkages in carbon, nitrogen, and sulfur cycling among widespread estuary sediment bacteria.</title>
        <authorList>
            <person name="Baker B.J."/>
            <person name="Lazar C.S."/>
            <person name="Teske A.P."/>
            <person name="Dick G.J."/>
        </authorList>
    </citation>
    <scope>NUCLEOTIDE SEQUENCE [LARGE SCALE GENOMIC DNA]</scope>
    <source>
        <strain evidence="1">DG_24</strain>
    </source>
</reference>
<name>A0A0S7WTW3_UNCT6</name>
<evidence type="ECO:0000313" key="1">
    <source>
        <dbReference type="EMBL" id="KPJ53369.1"/>
    </source>
</evidence>
<comment type="caution">
    <text evidence="1">The sequence shown here is derived from an EMBL/GenBank/DDBJ whole genome shotgun (WGS) entry which is preliminary data.</text>
</comment>
<sequence length="62" mass="6402">MVAPAYSRRWPGDVPKEILDIAVWKGGGCTVADEVRGMPGADKAVGSGKENVVTVNGYTPGA</sequence>
<organism evidence="1 2">
    <name type="scientific">candidate division TA06 bacterium DG_24</name>
    <dbReference type="NCBI Taxonomy" id="1703770"/>
    <lineage>
        <taxon>Bacteria</taxon>
        <taxon>Bacteria division TA06</taxon>
    </lineage>
</organism>
<proteinExistence type="predicted"/>
<dbReference type="STRING" id="1703770.AMJ39_05035"/>
<accession>A0A0S7WTW3</accession>
<evidence type="ECO:0000313" key="2">
    <source>
        <dbReference type="Proteomes" id="UP000052008"/>
    </source>
</evidence>
<dbReference type="EMBL" id="LIZS01000021">
    <property type="protein sequence ID" value="KPJ53369.1"/>
    <property type="molecule type" value="Genomic_DNA"/>
</dbReference>
<gene>
    <name evidence="1" type="ORF">AMJ39_05035</name>
</gene>
<protein>
    <submittedName>
        <fullName evidence="1">Uncharacterized protein</fullName>
    </submittedName>
</protein>
<dbReference type="Proteomes" id="UP000052008">
    <property type="component" value="Unassembled WGS sequence"/>
</dbReference>
<dbReference type="AlphaFoldDB" id="A0A0S7WTW3"/>